<sequence>MAKSEIPVPLALLDVPNMTANKLKRLAVSASGTLNFWSALRSTIASVTTVDGNVDDGSNAERMVLLPGGAFVLMIGNDGSPTLFRVDSAAPPRGGDSPFGRGPSDGRPRQEPRPIKHHVFHAPDGRLQILVGRDYE</sequence>
<dbReference type="RefSeq" id="XP_007862521.1">
    <property type="nucleotide sequence ID" value="XM_007864330.1"/>
</dbReference>
<evidence type="ECO:0000313" key="2">
    <source>
        <dbReference type="EMBL" id="EPQ59577.1"/>
    </source>
</evidence>
<protein>
    <submittedName>
        <fullName evidence="2">Uncharacterized protein</fullName>
    </submittedName>
</protein>
<accession>S7QJR2</accession>
<dbReference type="AlphaFoldDB" id="S7QJR2"/>
<feature type="region of interest" description="Disordered" evidence="1">
    <location>
        <begin position="85"/>
        <end position="117"/>
    </location>
</feature>
<dbReference type="HOGENOM" id="CLU_1875654_0_0_1"/>
<evidence type="ECO:0000313" key="3">
    <source>
        <dbReference type="Proteomes" id="UP000030669"/>
    </source>
</evidence>
<dbReference type="GeneID" id="19309294"/>
<proteinExistence type="predicted"/>
<dbReference type="OrthoDB" id="3145038at2759"/>
<keyword evidence="3" id="KW-1185">Reference proteome</keyword>
<gene>
    <name evidence="2" type="ORF">GLOTRDRAFT_91129</name>
</gene>
<dbReference type="EMBL" id="KB469297">
    <property type="protein sequence ID" value="EPQ59577.1"/>
    <property type="molecule type" value="Genomic_DNA"/>
</dbReference>
<dbReference type="Proteomes" id="UP000030669">
    <property type="component" value="Unassembled WGS sequence"/>
</dbReference>
<organism evidence="2 3">
    <name type="scientific">Gloeophyllum trabeum (strain ATCC 11539 / FP-39264 / Madison 617)</name>
    <name type="common">Brown rot fungus</name>
    <dbReference type="NCBI Taxonomy" id="670483"/>
    <lineage>
        <taxon>Eukaryota</taxon>
        <taxon>Fungi</taxon>
        <taxon>Dikarya</taxon>
        <taxon>Basidiomycota</taxon>
        <taxon>Agaricomycotina</taxon>
        <taxon>Agaricomycetes</taxon>
        <taxon>Gloeophyllales</taxon>
        <taxon>Gloeophyllaceae</taxon>
        <taxon>Gloeophyllum</taxon>
    </lineage>
</organism>
<evidence type="ECO:0000256" key="1">
    <source>
        <dbReference type="SAM" id="MobiDB-lite"/>
    </source>
</evidence>
<name>S7QJR2_GLOTA</name>
<reference evidence="2 3" key="1">
    <citation type="journal article" date="2012" name="Science">
        <title>The Paleozoic origin of enzymatic lignin decomposition reconstructed from 31 fungal genomes.</title>
        <authorList>
            <person name="Floudas D."/>
            <person name="Binder M."/>
            <person name="Riley R."/>
            <person name="Barry K."/>
            <person name="Blanchette R.A."/>
            <person name="Henrissat B."/>
            <person name="Martinez A.T."/>
            <person name="Otillar R."/>
            <person name="Spatafora J.W."/>
            <person name="Yadav J.S."/>
            <person name="Aerts A."/>
            <person name="Benoit I."/>
            <person name="Boyd A."/>
            <person name="Carlson A."/>
            <person name="Copeland A."/>
            <person name="Coutinho P.M."/>
            <person name="de Vries R.P."/>
            <person name="Ferreira P."/>
            <person name="Findley K."/>
            <person name="Foster B."/>
            <person name="Gaskell J."/>
            <person name="Glotzer D."/>
            <person name="Gorecki P."/>
            <person name="Heitman J."/>
            <person name="Hesse C."/>
            <person name="Hori C."/>
            <person name="Igarashi K."/>
            <person name="Jurgens J.A."/>
            <person name="Kallen N."/>
            <person name="Kersten P."/>
            <person name="Kohler A."/>
            <person name="Kuees U."/>
            <person name="Kumar T.K.A."/>
            <person name="Kuo A."/>
            <person name="LaButti K."/>
            <person name="Larrondo L.F."/>
            <person name="Lindquist E."/>
            <person name="Ling A."/>
            <person name="Lombard V."/>
            <person name="Lucas S."/>
            <person name="Lundell T."/>
            <person name="Martin R."/>
            <person name="McLaughlin D.J."/>
            <person name="Morgenstern I."/>
            <person name="Morin E."/>
            <person name="Murat C."/>
            <person name="Nagy L.G."/>
            <person name="Nolan M."/>
            <person name="Ohm R.A."/>
            <person name="Patyshakuliyeva A."/>
            <person name="Rokas A."/>
            <person name="Ruiz-Duenas F.J."/>
            <person name="Sabat G."/>
            <person name="Salamov A."/>
            <person name="Samejima M."/>
            <person name="Schmutz J."/>
            <person name="Slot J.C."/>
            <person name="St John F."/>
            <person name="Stenlid J."/>
            <person name="Sun H."/>
            <person name="Sun S."/>
            <person name="Syed K."/>
            <person name="Tsang A."/>
            <person name="Wiebenga A."/>
            <person name="Young D."/>
            <person name="Pisabarro A."/>
            <person name="Eastwood D.C."/>
            <person name="Martin F."/>
            <person name="Cullen D."/>
            <person name="Grigoriev I.V."/>
            <person name="Hibbett D.S."/>
        </authorList>
    </citation>
    <scope>NUCLEOTIDE SEQUENCE [LARGE SCALE GENOMIC DNA]</scope>
    <source>
        <strain evidence="2 3">ATCC 11539</strain>
    </source>
</reference>
<feature type="compositionally biased region" description="Basic and acidic residues" evidence="1">
    <location>
        <begin position="104"/>
        <end position="114"/>
    </location>
</feature>
<dbReference type="KEGG" id="gtr:GLOTRDRAFT_91129"/>